<evidence type="ECO:0000256" key="1">
    <source>
        <dbReference type="SAM" id="MobiDB-lite"/>
    </source>
</evidence>
<feature type="compositionally biased region" description="Basic and acidic residues" evidence="1">
    <location>
        <begin position="354"/>
        <end position="366"/>
    </location>
</feature>
<reference evidence="3" key="2">
    <citation type="submission" date="2013-12" db="EMBL/GenBank/DDBJ databases">
        <title>Evolution of pathogenesis and genome organization in the Tremellales.</title>
        <authorList>
            <person name="Cuomo C."/>
            <person name="Litvintseva A."/>
            <person name="Heitman J."/>
            <person name="Chen Y."/>
            <person name="Sun S."/>
            <person name="Springer D."/>
            <person name="Dromer F."/>
            <person name="Young S."/>
            <person name="Zeng Q."/>
            <person name="Chapman S."/>
            <person name="Gujja S."/>
            <person name="Saif S."/>
            <person name="Birren B."/>
        </authorList>
    </citation>
    <scope>NUCLEOTIDE SEQUENCE [LARGE SCALE GENOMIC DNA]</scope>
    <source>
        <strain evidence="3">BCC8398</strain>
    </source>
</reference>
<feature type="region of interest" description="Disordered" evidence="1">
    <location>
        <begin position="432"/>
        <end position="454"/>
    </location>
</feature>
<name>A0A1B9H366_9TREE</name>
<protein>
    <submittedName>
        <fullName evidence="2">Uncharacterized protein</fullName>
    </submittedName>
</protein>
<feature type="region of interest" description="Disordered" evidence="1">
    <location>
        <begin position="53"/>
        <end position="93"/>
    </location>
</feature>
<dbReference type="AlphaFoldDB" id="A0A1B9H366"/>
<evidence type="ECO:0000313" key="3">
    <source>
        <dbReference type="Proteomes" id="UP000092666"/>
    </source>
</evidence>
<proteinExistence type="predicted"/>
<feature type="compositionally biased region" description="Polar residues" evidence="1">
    <location>
        <begin position="53"/>
        <end position="76"/>
    </location>
</feature>
<sequence length="454" mass="49606">MSEISSASIVRPRRQSRTTFSDVRSQLSATTQAIGRRCAPEWMKRVLRRTLSFRSQASRGGTTSESHDAGSQTRCTTPPDGSLTPTQPVKTPSLSPIAAATDVTSIQAGLHDSASTGLQPGTFDGAYIKASLVNSQIVDRNMERLTNNLRSDIAQWTVTQQDPTSQKALDSTPRQYSFKREMETDDSLHRKLREIVADSIIAQIERQTTEMGADLTEDQFRELVISQQADLDIRPDGPYAVVGPCSCPGPSALGSKSTVEGRRIPVPKLRSPTDRKYFYEAEWETNSANASNLADKLGSTLHAINEGCLDRVQESLIDPSDGEMLQSIASTYDLERAYDSIAKEATRKLIKKELSTQTEKRKEDGRSGQGTASGIFFVPRINRDLPVSQAGSQTRATDPRGPECLVFDWHSNGYFDGASPEDLPPPIEFSTIGGNGEDCKRQKTGAKSTAIISA</sequence>
<feature type="compositionally biased region" description="Polar residues" evidence="1">
    <location>
        <begin position="17"/>
        <end position="31"/>
    </location>
</feature>
<feature type="region of interest" description="Disordered" evidence="1">
    <location>
        <begin position="354"/>
        <end position="373"/>
    </location>
</feature>
<organism evidence="2 3">
    <name type="scientific">Kwoniella heveanensis BCC8398</name>
    <dbReference type="NCBI Taxonomy" id="1296120"/>
    <lineage>
        <taxon>Eukaryota</taxon>
        <taxon>Fungi</taxon>
        <taxon>Dikarya</taxon>
        <taxon>Basidiomycota</taxon>
        <taxon>Agaricomycotina</taxon>
        <taxon>Tremellomycetes</taxon>
        <taxon>Tremellales</taxon>
        <taxon>Cryptococcaceae</taxon>
        <taxon>Kwoniella</taxon>
    </lineage>
</organism>
<feature type="compositionally biased region" description="Polar residues" evidence="1">
    <location>
        <begin position="445"/>
        <end position="454"/>
    </location>
</feature>
<reference evidence="2 3" key="1">
    <citation type="submission" date="2013-07" db="EMBL/GenBank/DDBJ databases">
        <title>The Genome Sequence of Cryptococcus heveanensis BCC8398.</title>
        <authorList>
            <consortium name="The Broad Institute Genome Sequencing Platform"/>
            <person name="Cuomo C."/>
            <person name="Litvintseva A."/>
            <person name="Chen Y."/>
            <person name="Heitman J."/>
            <person name="Sun S."/>
            <person name="Springer D."/>
            <person name="Dromer F."/>
            <person name="Young S.K."/>
            <person name="Zeng Q."/>
            <person name="Gargeya S."/>
            <person name="Fitzgerald M."/>
            <person name="Abouelleil A."/>
            <person name="Alvarado L."/>
            <person name="Berlin A.M."/>
            <person name="Chapman S.B."/>
            <person name="Dewar J."/>
            <person name="Goldberg J."/>
            <person name="Griggs A."/>
            <person name="Gujja S."/>
            <person name="Hansen M."/>
            <person name="Howarth C."/>
            <person name="Imamovic A."/>
            <person name="Larimer J."/>
            <person name="McCowan C."/>
            <person name="Murphy C."/>
            <person name="Pearson M."/>
            <person name="Priest M."/>
            <person name="Roberts A."/>
            <person name="Saif S."/>
            <person name="Shea T."/>
            <person name="Sykes S."/>
            <person name="Wortman J."/>
            <person name="Nusbaum C."/>
            <person name="Birren B."/>
        </authorList>
    </citation>
    <scope>NUCLEOTIDE SEQUENCE [LARGE SCALE GENOMIC DNA]</scope>
    <source>
        <strain evidence="2 3">BCC8398</strain>
    </source>
</reference>
<keyword evidence="3" id="KW-1185">Reference proteome</keyword>
<accession>A0A1B9H366</accession>
<dbReference type="EMBL" id="KV700122">
    <property type="protein sequence ID" value="OCF37711.1"/>
    <property type="molecule type" value="Genomic_DNA"/>
</dbReference>
<feature type="compositionally biased region" description="Polar residues" evidence="1">
    <location>
        <begin position="83"/>
        <end position="93"/>
    </location>
</feature>
<feature type="region of interest" description="Disordered" evidence="1">
    <location>
        <begin position="1"/>
        <end position="31"/>
    </location>
</feature>
<evidence type="ECO:0000313" key="2">
    <source>
        <dbReference type="EMBL" id="OCF37711.1"/>
    </source>
</evidence>
<dbReference type="Proteomes" id="UP000092666">
    <property type="component" value="Unassembled WGS sequence"/>
</dbReference>
<gene>
    <name evidence="2" type="ORF">I316_00838</name>
</gene>